<dbReference type="EMBL" id="QWJJ01000001">
    <property type="protein sequence ID" value="RII40732.1"/>
    <property type="molecule type" value="Genomic_DNA"/>
</dbReference>
<accession>A0A399J9N1</accession>
<gene>
    <name evidence="2" type="ORF">DL237_01615</name>
</gene>
<feature type="compositionally biased region" description="Low complexity" evidence="1">
    <location>
        <begin position="13"/>
        <end position="25"/>
    </location>
</feature>
<reference evidence="2 3" key="1">
    <citation type="submission" date="2018-08" db="EMBL/GenBank/DDBJ databases">
        <title>Pseudooceanicola sediminis CY03 in the family Rhodobacteracea.</title>
        <authorList>
            <person name="Zhang Y.-J."/>
        </authorList>
    </citation>
    <scope>NUCLEOTIDE SEQUENCE [LARGE SCALE GENOMIC DNA]</scope>
    <source>
        <strain evidence="2 3">CY03</strain>
    </source>
</reference>
<comment type="caution">
    <text evidence="2">The sequence shown here is derived from an EMBL/GenBank/DDBJ whole genome shotgun (WGS) entry which is preliminary data.</text>
</comment>
<organism evidence="2 3">
    <name type="scientific">Pseudooceanicola sediminis</name>
    <dbReference type="NCBI Taxonomy" id="2211117"/>
    <lineage>
        <taxon>Bacteria</taxon>
        <taxon>Pseudomonadati</taxon>
        <taxon>Pseudomonadota</taxon>
        <taxon>Alphaproteobacteria</taxon>
        <taxon>Rhodobacterales</taxon>
        <taxon>Paracoccaceae</taxon>
        <taxon>Pseudooceanicola</taxon>
    </lineage>
</organism>
<dbReference type="Proteomes" id="UP000265848">
    <property type="component" value="Unassembled WGS sequence"/>
</dbReference>
<keyword evidence="3" id="KW-1185">Reference proteome</keyword>
<dbReference type="AlphaFoldDB" id="A0A399J9N1"/>
<evidence type="ECO:0000256" key="1">
    <source>
        <dbReference type="SAM" id="MobiDB-lite"/>
    </source>
</evidence>
<feature type="compositionally biased region" description="Gly residues" evidence="1">
    <location>
        <begin position="26"/>
        <end position="40"/>
    </location>
</feature>
<proteinExistence type="predicted"/>
<evidence type="ECO:0000313" key="2">
    <source>
        <dbReference type="EMBL" id="RII40732.1"/>
    </source>
</evidence>
<name>A0A399J9N1_9RHOB</name>
<protein>
    <submittedName>
        <fullName evidence="2">Uncharacterized protein</fullName>
    </submittedName>
</protein>
<feature type="region of interest" description="Disordered" evidence="1">
    <location>
        <begin position="1"/>
        <end position="74"/>
    </location>
</feature>
<evidence type="ECO:0000313" key="3">
    <source>
        <dbReference type="Proteomes" id="UP000265848"/>
    </source>
</evidence>
<sequence>MRRPFCSAGGGTTRKTGTGKTATGKTGTGKTGTGKTGTGKGSARHPAASDRARHSAGHRARLHAGQGTAQRASVRRARRLWRVLRFGRQVYGAARGRIGQLPFQKPDVEAGQQLVLAHSLAFRDFGQGQRVIGTGAIAEKPINLGAWHVPGVRHEGGSHPGFGHRIAPVAVAIVHRKQHKAQREQHHQHHGCQKGDRAKPVIMPHVPQETAECAVGGRAV</sequence>